<proteinExistence type="predicted"/>
<dbReference type="Proteomes" id="UP000654075">
    <property type="component" value="Unassembled WGS sequence"/>
</dbReference>
<dbReference type="PROSITE" id="PS50011">
    <property type="entry name" value="PROTEIN_KINASE_DOM"/>
    <property type="match status" value="1"/>
</dbReference>
<dbReference type="InterPro" id="IPR011009">
    <property type="entry name" value="Kinase-like_dom_sf"/>
</dbReference>
<evidence type="ECO:0000313" key="3">
    <source>
        <dbReference type="Proteomes" id="UP000654075"/>
    </source>
</evidence>
<evidence type="ECO:0000313" key="2">
    <source>
        <dbReference type="EMBL" id="CAE8584799.1"/>
    </source>
</evidence>
<feature type="non-terminal residue" evidence="2">
    <location>
        <position position="323"/>
    </location>
</feature>
<dbReference type="AlphaFoldDB" id="A0A813DDB2"/>
<name>A0A813DDB2_POLGL</name>
<dbReference type="SUPFAM" id="SSF56112">
    <property type="entry name" value="Protein kinase-like (PK-like)"/>
    <property type="match status" value="1"/>
</dbReference>
<dbReference type="Gene3D" id="1.10.510.10">
    <property type="entry name" value="Transferase(Phosphotransferase) domain 1"/>
    <property type="match status" value="1"/>
</dbReference>
<dbReference type="PANTHER" id="PTHR24347">
    <property type="entry name" value="SERINE/THREONINE-PROTEIN KINASE"/>
    <property type="match status" value="1"/>
</dbReference>
<dbReference type="GO" id="GO:0004672">
    <property type="term" value="F:protein kinase activity"/>
    <property type="evidence" value="ECO:0007669"/>
    <property type="project" value="InterPro"/>
</dbReference>
<dbReference type="EMBL" id="CAJNNV010001333">
    <property type="protein sequence ID" value="CAE8584799.1"/>
    <property type="molecule type" value="Genomic_DNA"/>
</dbReference>
<dbReference type="InterPro" id="IPR000719">
    <property type="entry name" value="Prot_kinase_dom"/>
</dbReference>
<sequence>ARRHASSKDSVIAGLAKGGAVVLFHASSEDLSDYYSLEDQILSQDGSKDGSGVGTSNGKMNVLFQRSCSFHTVTSLKSMDRRSARTLQKQDTTKDQFVHEIRLLRQMDHPNIAKLYEVFEDAAQYHLVIECCDMGLLSEVILSQKDANPENNLVCSEIQVSNVMKQILVAVLYMHGHMICHRDLRPKVIMLHDIGQGLDTCLVRVVDMSSAYKMKKHHHIHGLAGRLEWSAPELLAAASTYGKAVDMWASGCIMHSMLCGSSPFGGQIGEHLSHEEEIEVQGRIQRGDLPEQQWLDSRVSRAAVKLLKRMLCCDESKRCTPHQ</sequence>
<gene>
    <name evidence="2" type="ORF">PGLA1383_LOCUS3727</name>
</gene>
<keyword evidence="3" id="KW-1185">Reference proteome</keyword>
<dbReference type="Pfam" id="PF00069">
    <property type="entry name" value="Pkinase"/>
    <property type="match status" value="1"/>
</dbReference>
<evidence type="ECO:0000259" key="1">
    <source>
        <dbReference type="PROSITE" id="PS50011"/>
    </source>
</evidence>
<organism evidence="2 3">
    <name type="scientific">Polarella glacialis</name>
    <name type="common">Dinoflagellate</name>
    <dbReference type="NCBI Taxonomy" id="89957"/>
    <lineage>
        <taxon>Eukaryota</taxon>
        <taxon>Sar</taxon>
        <taxon>Alveolata</taxon>
        <taxon>Dinophyceae</taxon>
        <taxon>Suessiales</taxon>
        <taxon>Suessiaceae</taxon>
        <taxon>Polarella</taxon>
    </lineage>
</organism>
<reference evidence="2" key="1">
    <citation type="submission" date="2021-02" db="EMBL/GenBank/DDBJ databases">
        <authorList>
            <person name="Dougan E. K."/>
            <person name="Rhodes N."/>
            <person name="Thang M."/>
            <person name="Chan C."/>
        </authorList>
    </citation>
    <scope>NUCLEOTIDE SEQUENCE</scope>
</reference>
<accession>A0A813DDB2</accession>
<feature type="domain" description="Protein kinase" evidence="1">
    <location>
        <begin position="9"/>
        <end position="323"/>
    </location>
</feature>
<comment type="caution">
    <text evidence="2">The sequence shown here is derived from an EMBL/GenBank/DDBJ whole genome shotgun (WGS) entry which is preliminary data.</text>
</comment>
<dbReference type="GO" id="GO:0005524">
    <property type="term" value="F:ATP binding"/>
    <property type="evidence" value="ECO:0007669"/>
    <property type="project" value="InterPro"/>
</dbReference>
<feature type="non-terminal residue" evidence="2">
    <location>
        <position position="1"/>
    </location>
</feature>
<dbReference type="OrthoDB" id="8693905at2759"/>
<protein>
    <recommendedName>
        <fullName evidence="1">Protein kinase domain-containing protein</fullName>
    </recommendedName>
</protein>